<evidence type="ECO:0000259" key="13">
    <source>
        <dbReference type="PROSITE" id="PS51217"/>
    </source>
</evidence>
<dbReference type="EMBL" id="MFLV01000011">
    <property type="protein sequence ID" value="OGG71670.1"/>
    <property type="molecule type" value="Genomic_DNA"/>
</dbReference>
<dbReference type="GO" id="GO:0043138">
    <property type="term" value="F:3'-5' DNA helicase activity"/>
    <property type="evidence" value="ECO:0007669"/>
    <property type="project" value="UniProtKB-EC"/>
</dbReference>
<sequence>MNKEGTTSNGVKHLEGLNEAQKRAVLHKEGPLLIVAGAGAGKTRVITERIAELIRQGVAPENILAVTFTNKAAKEMRERVGRILGEDRGLNLPIFLYNRPFVATFHSLGVHIIRENARAFGLTRHFKIYDRSDSVRGIKTAMQEVGLDPKTLEPRKILNAISRQKGNAVTETEYRETVGNDFFERTVAAVWQKYEKVLLDEGALDFDDLLLKTLVLLRKNPETLRQYQKQWRYIHIDEYQDTNVVQNELAELLASKEGNLCVVGDIDQNIYSWRGADLENLLEFEVRHPSAEVVMLEENYRSTKSILAAANEVIRKNRKRKEKKLFTSNATGERISLYGASDETEEANFVAGTAHKLLRQGIAASDIAVLYRANFQSRVLEEAMLAEGMPYQVLGVQFFERKEIKDVLAFLRAALNPGSLADVKRVINVPPRGIGKVTLLAMFAKQEEKMNLGQRQKVAQFQKLLANIRESIGVKKPSDTIRFVIARSGLEEKLKAGSDDDLERLENIRELVTLATKYDSLAPEEGIEALLTDAALATDQDEMKDDRDSVKLMTVHAAKGLEFDVVFITGLEEGLFPHEGFEGEERDEEEERRLMYVALTRARKKIFLSFAAVRTIFGSSRVNVPSEFIIDLGDEHLEPVEERVEKKKIIYLE</sequence>
<keyword evidence="3 11" id="KW-0378">Hydrolase</keyword>
<dbReference type="Gene3D" id="3.40.50.300">
    <property type="entry name" value="P-loop containing nucleotide triphosphate hydrolases"/>
    <property type="match status" value="2"/>
</dbReference>
<protein>
    <recommendedName>
        <fullName evidence="9">DNA 3'-5' helicase</fullName>
        <ecNumber evidence="9">5.6.2.4</ecNumber>
    </recommendedName>
</protein>
<keyword evidence="7" id="KW-0413">Isomerase</keyword>
<keyword evidence="2 11" id="KW-0547">Nucleotide-binding</keyword>
<dbReference type="PANTHER" id="PTHR11070">
    <property type="entry name" value="UVRD / RECB / PCRA DNA HELICASE FAMILY MEMBER"/>
    <property type="match status" value="1"/>
</dbReference>
<dbReference type="SUPFAM" id="SSF52540">
    <property type="entry name" value="P-loop containing nucleoside triphosphate hydrolases"/>
    <property type="match status" value="1"/>
</dbReference>
<dbReference type="Gene3D" id="1.10.486.10">
    <property type="entry name" value="PCRA, domain 4"/>
    <property type="match status" value="1"/>
</dbReference>
<accession>A0A1F6EDH9</accession>
<evidence type="ECO:0000256" key="7">
    <source>
        <dbReference type="ARBA" id="ARBA00023235"/>
    </source>
</evidence>
<dbReference type="EC" id="5.6.2.4" evidence="9"/>
<feature type="domain" description="UvrD-like helicase C-terminal" evidence="13">
    <location>
        <begin position="304"/>
        <end position="560"/>
    </location>
</feature>
<dbReference type="CDD" id="cd17932">
    <property type="entry name" value="DEXQc_UvrD"/>
    <property type="match status" value="1"/>
</dbReference>
<dbReference type="Proteomes" id="UP000179115">
    <property type="component" value="Unassembled WGS sequence"/>
</dbReference>
<evidence type="ECO:0000256" key="4">
    <source>
        <dbReference type="ARBA" id="ARBA00022806"/>
    </source>
</evidence>
<evidence type="ECO:0000259" key="12">
    <source>
        <dbReference type="PROSITE" id="PS51198"/>
    </source>
</evidence>
<dbReference type="InterPro" id="IPR027417">
    <property type="entry name" value="P-loop_NTPase"/>
</dbReference>
<dbReference type="GO" id="GO:0016887">
    <property type="term" value="F:ATP hydrolysis activity"/>
    <property type="evidence" value="ECO:0007669"/>
    <property type="project" value="RHEA"/>
</dbReference>
<dbReference type="Pfam" id="PF00580">
    <property type="entry name" value="UvrD-helicase"/>
    <property type="match status" value="1"/>
</dbReference>
<dbReference type="PROSITE" id="PS51217">
    <property type="entry name" value="UVRD_HELICASE_CTER"/>
    <property type="match status" value="1"/>
</dbReference>
<gene>
    <name evidence="14" type="ORF">A3A35_00705</name>
</gene>
<evidence type="ECO:0000256" key="9">
    <source>
        <dbReference type="ARBA" id="ARBA00034808"/>
    </source>
</evidence>
<evidence type="ECO:0000256" key="11">
    <source>
        <dbReference type="PROSITE-ProRule" id="PRU00560"/>
    </source>
</evidence>
<evidence type="ECO:0000256" key="10">
    <source>
        <dbReference type="ARBA" id="ARBA00048988"/>
    </source>
</evidence>
<proteinExistence type="inferred from homology"/>
<feature type="domain" description="UvrD-like helicase ATP-binding" evidence="12">
    <location>
        <begin position="15"/>
        <end position="303"/>
    </location>
</feature>
<dbReference type="AlphaFoldDB" id="A0A1F6EDH9"/>
<dbReference type="GO" id="GO:0033202">
    <property type="term" value="C:DNA helicase complex"/>
    <property type="evidence" value="ECO:0007669"/>
    <property type="project" value="TreeGrafter"/>
</dbReference>
<evidence type="ECO:0000256" key="8">
    <source>
        <dbReference type="ARBA" id="ARBA00034617"/>
    </source>
</evidence>
<evidence type="ECO:0000313" key="15">
    <source>
        <dbReference type="Proteomes" id="UP000179115"/>
    </source>
</evidence>
<evidence type="ECO:0000313" key="14">
    <source>
        <dbReference type="EMBL" id="OGG71670.1"/>
    </source>
</evidence>
<dbReference type="GO" id="GO:0003677">
    <property type="term" value="F:DNA binding"/>
    <property type="evidence" value="ECO:0007669"/>
    <property type="project" value="UniProtKB-KW"/>
</dbReference>
<dbReference type="InterPro" id="IPR014017">
    <property type="entry name" value="DNA_helicase_UvrD-like_C"/>
</dbReference>
<dbReference type="PANTHER" id="PTHR11070:SF2">
    <property type="entry name" value="ATP-DEPENDENT DNA HELICASE SRS2"/>
    <property type="match status" value="1"/>
</dbReference>
<comment type="caution">
    <text evidence="14">The sequence shown here is derived from an EMBL/GenBank/DDBJ whole genome shotgun (WGS) entry which is preliminary data.</text>
</comment>
<evidence type="ECO:0000256" key="1">
    <source>
        <dbReference type="ARBA" id="ARBA00009922"/>
    </source>
</evidence>
<dbReference type="InterPro" id="IPR000212">
    <property type="entry name" value="DNA_helicase_UvrD/REP"/>
</dbReference>
<organism evidence="14 15">
    <name type="scientific">Candidatus Kaiserbacteria bacterium RIFCSPLOWO2_01_FULL_51_21</name>
    <dbReference type="NCBI Taxonomy" id="1798508"/>
    <lineage>
        <taxon>Bacteria</taxon>
        <taxon>Candidatus Kaiseribacteriota</taxon>
    </lineage>
</organism>
<name>A0A1F6EDH9_9BACT</name>
<dbReference type="STRING" id="1798508.A3A35_00705"/>
<dbReference type="Gene3D" id="1.10.10.160">
    <property type="match status" value="1"/>
</dbReference>
<dbReference type="PROSITE" id="PS51198">
    <property type="entry name" value="UVRD_HELICASE_ATP_BIND"/>
    <property type="match status" value="1"/>
</dbReference>
<evidence type="ECO:0000256" key="5">
    <source>
        <dbReference type="ARBA" id="ARBA00022840"/>
    </source>
</evidence>
<evidence type="ECO:0000256" key="3">
    <source>
        <dbReference type="ARBA" id="ARBA00022801"/>
    </source>
</evidence>
<dbReference type="GO" id="GO:0000725">
    <property type="term" value="P:recombinational repair"/>
    <property type="evidence" value="ECO:0007669"/>
    <property type="project" value="TreeGrafter"/>
</dbReference>
<evidence type="ECO:0000256" key="2">
    <source>
        <dbReference type="ARBA" id="ARBA00022741"/>
    </source>
</evidence>
<keyword evidence="4 11" id="KW-0347">Helicase</keyword>
<dbReference type="Pfam" id="PF13361">
    <property type="entry name" value="UvrD_C"/>
    <property type="match status" value="1"/>
</dbReference>
<dbReference type="GO" id="GO:0005524">
    <property type="term" value="F:ATP binding"/>
    <property type="evidence" value="ECO:0007669"/>
    <property type="project" value="UniProtKB-UniRule"/>
</dbReference>
<dbReference type="GO" id="GO:0005829">
    <property type="term" value="C:cytosol"/>
    <property type="evidence" value="ECO:0007669"/>
    <property type="project" value="TreeGrafter"/>
</dbReference>
<comment type="catalytic activity">
    <reaction evidence="8">
        <text>Couples ATP hydrolysis with the unwinding of duplex DNA by translocating in the 3'-5' direction.</text>
        <dbReference type="EC" id="5.6.2.4"/>
    </reaction>
</comment>
<dbReference type="InterPro" id="IPR013986">
    <property type="entry name" value="DExx_box_DNA_helicase_dom_sf"/>
</dbReference>
<keyword evidence="5 11" id="KW-0067">ATP-binding</keyword>
<feature type="binding site" evidence="11">
    <location>
        <begin position="36"/>
        <end position="43"/>
    </location>
    <ligand>
        <name>ATP</name>
        <dbReference type="ChEBI" id="CHEBI:30616"/>
    </ligand>
</feature>
<comment type="catalytic activity">
    <reaction evidence="10">
        <text>ATP + H2O = ADP + phosphate + H(+)</text>
        <dbReference type="Rhea" id="RHEA:13065"/>
        <dbReference type="ChEBI" id="CHEBI:15377"/>
        <dbReference type="ChEBI" id="CHEBI:15378"/>
        <dbReference type="ChEBI" id="CHEBI:30616"/>
        <dbReference type="ChEBI" id="CHEBI:43474"/>
        <dbReference type="ChEBI" id="CHEBI:456216"/>
        <dbReference type="EC" id="5.6.2.4"/>
    </reaction>
</comment>
<evidence type="ECO:0000256" key="6">
    <source>
        <dbReference type="ARBA" id="ARBA00023125"/>
    </source>
</evidence>
<keyword evidence="6" id="KW-0238">DNA-binding</keyword>
<dbReference type="InterPro" id="IPR014016">
    <property type="entry name" value="UvrD-like_ATP-bd"/>
</dbReference>
<comment type="similarity">
    <text evidence="1">Belongs to the helicase family. UvrD subfamily.</text>
</comment>
<reference evidence="14 15" key="1">
    <citation type="journal article" date="2016" name="Nat. Commun.">
        <title>Thousands of microbial genomes shed light on interconnected biogeochemical processes in an aquifer system.</title>
        <authorList>
            <person name="Anantharaman K."/>
            <person name="Brown C.T."/>
            <person name="Hug L.A."/>
            <person name="Sharon I."/>
            <person name="Castelle C.J."/>
            <person name="Probst A.J."/>
            <person name="Thomas B.C."/>
            <person name="Singh A."/>
            <person name="Wilkins M.J."/>
            <person name="Karaoz U."/>
            <person name="Brodie E.L."/>
            <person name="Williams K.H."/>
            <person name="Hubbard S.S."/>
            <person name="Banfield J.F."/>
        </authorList>
    </citation>
    <scope>NUCLEOTIDE SEQUENCE [LARGE SCALE GENOMIC DNA]</scope>
</reference>